<evidence type="ECO:0000256" key="1">
    <source>
        <dbReference type="ARBA" id="ARBA00038310"/>
    </source>
</evidence>
<dbReference type="GO" id="GO:0016787">
    <property type="term" value="F:hydrolase activity"/>
    <property type="evidence" value="ECO:0007669"/>
    <property type="project" value="InterPro"/>
</dbReference>
<accession>A0A2N7WL52</accession>
<dbReference type="InterPro" id="IPR052350">
    <property type="entry name" value="Metallo-dep_Lactonases"/>
</dbReference>
<organism evidence="3 4">
    <name type="scientific">Trinickia symbiotica</name>
    <dbReference type="NCBI Taxonomy" id="863227"/>
    <lineage>
        <taxon>Bacteria</taxon>
        <taxon>Pseudomonadati</taxon>
        <taxon>Pseudomonadota</taxon>
        <taxon>Betaproteobacteria</taxon>
        <taxon>Burkholderiales</taxon>
        <taxon>Burkholderiaceae</taxon>
        <taxon>Trinickia</taxon>
    </lineage>
</organism>
<reference evidence="3 4" key="1">
    <citation type="submission" date="2018-01" db="EMBL/GenBank/DDBJ databases">
        <title>Whole genome analyses suggest that Burkholderia sensu lato contains two further novel genera in the rhizoxinica-symbiotica group Mycetohabitans gen. nov., and Trinickia gen. nov.: implications for the evolution of diazotrophy and nodulation in the Burkholderiaceae.</title>
        <authorList>
            <person name="Estrada-de los Santos P."/>
            <person name="Palmer M."/>
            <person name="Chavez-Ramirez B."/>
            <person name="Beukes C."/>
            <person name="Steenkamp E.T."/>
            <person name="Hirsch A.M."/>
            <person name="Manyaka P."/>
            <person name="Maluk M."/>
            <person name="Lafos M."/>
            <person name="Crook M."/>
            <person name="Gross E."/>
            <person name="Simon M.F."/>
            <person name="Bueno dos Reis Junior F."/>
            <person name="Poole P.S."/>
            <person name="Venter S.N."/>
            <person name="James E.K."/>
        </authorList>
    </citation>
    <scope>NUCLEOTIDE SEQUENCE [LARGE SCALE GENOMIC DNA]</scope>
    <source>
        <strain evidence="3 4">JPY 581</strain>
    </source>
</reference>
<dbReference type="PANTHER" id="PTHR43569:SF1">
    <property type="entry name" value="BLL3371 PROTEIN"/>
    <property type="match status" value="1"/>
</dbReference>
<protein>
    <recommendedName>
        <fullName evidence="2">Amidohydrolase-related domain-containing protein</fullName>
    </recommendedName>
</protein>
<dbReference type="PANTHER" id="PTHR43569">
    <property type="entry name" value="AMIDOHYDROLASE"/>
    <property type="match status" value="1"/>
</dbReference>
<name>A0A2N7WL52_9BURK</name>
<feature type="domain" description="Amidohydrolase-related" evidence="2">
    <location>
        <begin position="21"/>
        <end position="332"/>
    </location>
</feature>
<gene>
    <name evidence="3" type="ORF">C0Z20_30100</name>
</gene>
<sequence>MFSQLHVGRDEPIIDPDIPIIDAHHHLFVRPAIRYLFDDYLADVRAGHRIAASVYVEANAFLRPGGPESMRSLGEIEFANGAGAMAASGVFGHHRICAGIVGCADLRLGDEVGVYLDRALQLAPERFRGIRQGANHHPSEAPYRYMPNRPPRGLLLDPAFRAGFRHLATRGLSFDTGVFHHQLPELADLADAFPETTIIVNHCGLAVGMEMDAIARANAFDEWRNAMLEVARRPNVVCKVSGLGLPFWGFGFENRSDPIGYKELSITWAPYVLTTIEIFGADRCMMGSNYPVDGRSGGFVPLWNALKYIVRSASAEEKAALFHGTAMRIYRIPL</sequence>
<dbReference type="AlphaFoldDB" id="A0A2N7WL52"/>
<proteinExistence type="inferred from homology"/>
<comment type="similarity">
    <text evidence="1">Belongs to the metallo-dependent hydrolases superfamily.</text>
</comment>
<dbReference type="RefSeq" id="WP_026230057.1">
    <property type="nucleotide sequence ID" value="NZ_KB890193.1"/>
</dbReference>
<dbReference type="Gene3D" id="3.20.20.140">
    <property type="entry name" value="Metal-dependent hydrolases"/>
    <property type="match status" value="1"/>
</dbReference>
<evidence type="ECO:0000259" key="2">
    <source>
        <dbReference type="Pfam" id="PF04909"/>
    </source>
</evidence>
<evidence type="ECO:0000313" key="4">
    <source>
        <dbReference type="Proteomes" id="UP000235777"/>
    </source>
</evidence>
<dbReference type="SUPFAM" id="SSF51556">
    <property type="entry name" value="Metallo-dependent hydrolases"/>
    <property type="match status" value="1"/>
</dbReference>
<dbReference type="OrthoDB" id="9787654at2"/>
<evidence type="ECO:0000313" key="3">
    <source>
        <dbReference type="EMBL" id="PMS30142.1"/>
    </source>
</evidence>
<dbReference type="Pfam" id="PF04909">
    <property type="entry name" value="Amidohydro_2"/>
    <property type="match status" value="1"/>
</dbReference>
<dbReference type="InterPro" id="IPR032466">
    <property type="entry name" value="Metal_Hydrolase"/>
</dbReference>
<dbReference type="InterPro" id="IPR006680">
    <property type="entry name" value="Amidohydro-rel"/>
</dbReference>
<dbReference type="Proteomes" id="UP000235777">
    <property type="component" value="Unassembled WGS sequence"/>
</dbReference>
<keyword evidence="4" id="KW-1185">Reference proteome</keyword>
<comment type="caution">
    <text evidence="3">The sequence shown here is derived from an EMBL/GenBank/DDBJ whole genome shotgun (WGS) entry which is preliminary data.</text>
</comment>
<dbReference type="EMBL" id="PNYC01000033">
    <property type="protein sequence ID" value="PMS30142.1"/>
    <property type="molecule type" value="Genomic_DNA"/>
</dbReference>